<dbReference type="Gene3D" id="3.20.20.80">
    <property type="entry name" value="Glycosidases"/>
    <property type="match status" value="1"/>
</dbReference>
<name>A0ABU3GEB3_9MICO</name>
<dbReference type="RefSeq" id="WP_311863473.1">
    <property type="nucleotide sequence ID" value="NZ_JAUZVV010000003.1"/>
</dbReference>
<dbReference type="InterPro" id="IPR028994">
    <property type="entry name" value="Integrin_alpha_N"/>
</dbReference>
<keyword evidence="4" id="KW-1185">Reference proteome</keyword>
<evidence type="ECO:0000256" key="2">
    <source>
        <dbReference type="SAM" id="SignalP"/>
    </source>
</evidence>
<dbReference type="Proteomes" id="UP001251849">
    <property type="component" value="Unassembled WGS sequence"/>
</dbReference>
<comment type="caution">
    <text evidence="3">The sequence shown here is derived from an EMBL/GenBank/DDBJ whole genome shotgun (WGS) entry which is preliminary data.</text>
</comment>
<feature type="signal peptide" evidence="2">
    <location>
        <begin position="1"/>
        <end position="22"/>
    </location>
</feature>
<dbReference type="SUPFAM" id="SSF69318">
    <property type="entry name" value="Integrin alpha N-terminal domain"/>
    <property type="match status" value="1"/>
</dbReference>
<organism evidence="3 4">
    <name type="scientific">Microbacterium gawkjiense</name>
    <dbReference type="NCBI Taxonomy" id="3067309"/>
    <lineage>
        <taxon>Bacteria</taxon>
        <taxon>Bacillati</taxon>
        <taxon>Actinomycetota</taxon>
        <taxon>Actinomycetes</taxon>
        <taxon>Micrococcales</taxon>
        <taxon>Microbacteriaceae</taxon>
        <taxon>Microbacterium</taxon>
    </lineage>
</organism>
<dbReference type="InterPro" id="IPR013517">
    <property type="entry name" value="FG-GAP"/>
</dbReference>
<accession>A0ABU3GEB3</accession>
<keyword evidence="1 2" id="KW-0732">Signal</keyword>
<gene>
    <name evidence="3" type="ORF">Q9S71_14995</name>
</gene>
<reference evidence="3 4" key="1">
    <citation type="submission" date="2023-08" db="EMBL/GenBank/DDBJ databases">
        <title>Microbacterium aquilitoris sp. nov. and Microbacterium gwkjibeachense sp. nov., isolated from beach.</title>
        <authorList>
            <person name="Lee S.D."/>
            <person name="Yang H."/>
            <person name="Kim I."/>
        </authorList>
    </citation>
    <scope>NUCLEOTIDE SEQUENCE [LARGE SCALE GENOMIC DNA]</scope>
    <source>
        <strain evidence="3 4">KSW4-11</strain>
    </source>
</reference>
<protein>
    <submittedName>
        <fullName evidence="3">FG-GAP-like repeat-containing protein</fullName>
    </submittedName>
</protein>
<evidence type="ECO:0000313" key="3">
    <source>
        <dbReference type="EMBL" id="MDT3318133.1"/>
    </source>
</evidence>
<evidence type="ECO:0000256" key="1">
    <source>
        <dbReference type="ARBA" id="ARBA00022729"/>
    </source>
</evidence>
<proteinExistence type="predicted"/>
<feature type="chain" id="PRO_5046904705" evidence="2">
    <location>
        <begin position="23"/>
        <end position="661"/>
    </location>
</feature>
<evidence type="ECO:0000313" key="4">
    <source>
        <dbReference type="Proteomes" id="UP001251849"/>
    </source>
</evidence>
<dbReference type="EMBL" id="JAUZVV010000003">
    <property type="protein sequence ID" value="MDT3318133.1"/>
    <property type="molecule type" value="Genomic_DNA"/>
</dbReference>
<sequence length="661" mass="69892">MKRRFIVVAATALSLAIAGVVAPVTAPATVAAAPRDVGIWYATWYSKVTPPPLTWRTGFGGSSANQFAADVSGDGKADAVTFTAGSWDVATSTGTSFNTPANWRTGHGAGSTSQLLADVNGDGKADAIAFFTTDVSGDSLAGDWYVATSTGTSFNSYSLWKSGLAGGANRVLSADVTGDGKADALGVYAATGQWVAAGSTGTSFGALSTWATGHGAGATDFFVADLNGDKRADSVVYASGTWTRAYSTGTSFASPATLTSGHGVGSAFRFLQDGNADGFAEPYAHFNADLALPSADGLAGDVVAREYDRGSGYVDSGNTLLNSGFGLNAGRLFMAATSGDAYGWQDFIAFYPNAAGGTWQVQRYRAADKVSIDTWNGFAGKPAIKYQPLTLGSYQQYDSGNTAVIDEHISTISDAQIDWLLLDETNGLNNVSGAILNRAARVAGRLSVWNAAPANRDLKYAFAIGGIQWTNDPVTIETEARQTWNEFANNSVYGDDYYQLGGKPLLVVYTNKANQAAWQAYTGDKSASNRFTVRFASSDPNATAGEYGWQLPSTGTVDNPNVMVAMPGWNNHISGYTPVSRDKGSYYTTKVWDVILDRSPLPNAVVINSFNEFAEDTGVQVADTSQLASTSEKWFNAANVLQPDLYWNLTVDYIDEYKNAP</sequence>
<dbReference type="Pfam" id="PF13517">
    <property type="entry name" value="FG-GAP_3"/>
    <property type="match status" value="1"/>
</dbReference>